<gene>
    <name evidence="6" type="ORF">HHL11_27300</name>
</gene>
<feature type="domain" description="CENP-V/GFA" evidence="5">
    <location>
        <begin position="3"/>
        <end position="123"/>
    </location>
</feature>
<comment type="caution">
    <text evidence="6">The sequence shown here is derived from an EMBL/GenBank/DDBJ whole genome shotgun (WGS) entry which is preliminary data.</text>
</comment>
<name>A0A848HAJ9_9BURK</name>
<protein>
    <submittedName>
        <fullName evidence="6">GFA family protein</fullName>
    </submittedName>
</protein>
<dbReference type="GO" id="GO:0016846">
    <property type="term" value="F:carbon-sulfur lyase activity"/>
    <property type="evidence" value="ECO:0007669"/>
    <property type="project" value="InterPro"/>
</dbReference>
<evidence type="ECO:0000256" key="1">
    <source>
        <dbReference type="ARBA" id="ARBA00005495"/>
    </source>
</evidence>
<reference evidence="6 7" key="1">
    <citation type="submission" date="2020-04" db="EMBL/GenBank/DDBJ databases">
        <title>Ramlibacter sp. G-1-2-2 isolated from soil.</title>
        <authorList>
            <person name="Dahal R.H."/>
        </authorList>
    </citation>
    <scope>NUCLEOTIDE SEQUENCE [LARGE SCALE GENOMIC DNA]</scope>
    <source>
        <strain evidence="6 7">G-1-2-2</strain>
    </source>
</reference>
<dbReference type="InterPro" id="IPR006913">
    <property type="entry name" value="CENP-V/GFA"/>
</dbReference>
<evidence type="ECO:0000256" key="2">
    <source>
        <dbReference type="ARBA" id="ARBA00022723"/>
    </source>
</evidence>
<sequence length="135" mass="14619">MKVTGACHCGQITYEAEVDPERSGICHCTDCQVLTGTAYRVSIPTLPGTFRLLTGKPSVYLKTTADSGARRRHAFCPNCGSPVYASADEDNPSTRGVRVGGLAQREQLAPRRQIWCQSALPWSQDIADLPGVPKQ</sequence>
<dbReference type="EMBL" id="JABBFX010000003">
    <property type="protein sequence ID" value="NML47487.1"/>
    <property type="molecule type" value="Genomic_DNA"/>
</dbReference>
<organism evidence="6 7">
    <name type="scientific">Ramlibacter agri</name>
    <dbReference type="NCBI Taxonomy" id="2728837"/>
    <lineage>
        <taxon>Bacteria</taxon>
        <taxon>Pseudomonadati</taxon>
        <taxon>Pseudomonadota</taxon>
        <taxon>Betaproteobacteria</taxon>
        <taxon>Burkholderiales</taxon>
        <taxon>Comamonadaceae</taxon>
        <taxon>Ramlibacter</taxon>
    </lineage>
</organism>
<keyword evidence="4" id="KW-0456">Lyase</keyword>
<dbReference type="Gene3D" id="3.90.1590.10">
    <property type="entry name" value="glutathione-dependent formaldehyde- activating enzyme (gfa)"/>
    <property type="match status" value="1"/>
</dbReference>
<dbReference type="SUPFAM" id="SSF51316">
    <property type="entry name" value="Mss4-like"/>
    <property type="match status" value="1"/>
</dbReference>
<keyword evidence="2" id="KW-0479">Metal-binding</keyword>
<accession>A0A848HAJ9</accession>
<dbReference type="Pfam" id="PF04828">
    <property type="entry name" value="GFA"/>
    <property type="match status" value="1"/>
</dbReference>
<dbReference type="RefSeq" id="WP_169421762.1">
    <property type="nucleotide sequence ID" value="NZ_JABBFX010000003.1"/>
</dbReference>
<keyword evidence="3" id="KW-0862">Zinc</keyword>
<proteinExistence type="inferred from homology"/>
<comment type="similarity">
    <text evidence="1">Belongs to the Gfa family.</text>
</comment>
<keyword evidence="7" id="KW-1185">Reference proteome</keyword>
<dbReference type="GO" id="GO:0046872">
    <property type="term" value="F:metal ion binding"/>
    <property type="evidence" value="ECO:0007669"/>
    <property type="project" value="UniProtKB-KW"/>
</dbReference>
<evidence type="ECO:0000313" key="6">
    <source>
        <dbReference type="EMBL" id="NML47487.1"/>
    </source>
</evidence>
<dbReference type="InterPro" id="IPR011057">
    <property type="entry name" value="Mss4-like_sf"/>
</dbReference>
<evidence type="ECO:0000256" key="3">
    <source>
        <dbReference type="ARBA" id="ARBA00022833"/>
    </source>
</evidence>
<evidence type="ECO:0000259" key="5">
    <source>
        <dbReference type="PROSITE" id="PS51891"/>
    </source>
</evidence>
<dbReference type="PANTHER" id="PTHR33337:SF40">
    <property type="entry name" value="CENP-V_GFA DOMAIN-CONTAINING PROTEIN-RELATED"/>
    <property type="match status" value="1"/>
</dbReference>
<dbReference type="PROSITE" id="PS51891">
    <property type="entry name" value="CENP_V_GFA"/>
    <property type="match status" value="1"/>
</dbReference>
<dbReference type="PANTHER" id="PTHR33337">
    <property type="entry name" value="GFA DOMAIN-CONTAINING PROTEIN"/>
    <property type="match status" value="1"/>
</dbReference>
<evidence type="ECO:0000313" key="7">
    <source>
        <dbReference type="Proteomes" id="UP000541185"/>
    </source>
</evidence>
<evidence type="ECO:0000256" key="4">
    <source>
        <dbReference type="ARBA" id="ARBA00023239"/>
    </source>
</evidence>
<dbReference type="Proteomes" id="UP000541185">
    <property type="component" value="Unassembled WGS sequence"/>
</dbReference>
<dbReference type="AlphaFoldDB" id="A0A848HAJ9"/>